<name>A0A8X6HED4_TRICU</name>
<comment type="caution">
    <text evidence="1">The sequence shown here is derived from an EMBL/GenBank/DDBJ whole genome shotgun (WGS) entry which is preliminary data.</text>
</comment>
<dbReference type="Proteomes" id="UP000887116">
    <property type="component" value="Unassembled WGS sequence"/>
</dbReference>
<protein>
    <submittedName>
        <fullName evidence="1">Uncharacterized protein</fullName>
    </submittedName>
</protein>
<reference evidence="1" key="1">
    <citation type="submission" date="2020-07" db="EMBL/GenBank/DDBJ databases">
        <title>Multicomponent nature underlies the extraordinary mechanical properties of spider dragline silk.</title>
        <authorList>
            <person name="Kono N."/>
            <person name="Nakamura H."/>
            <person name="Mori M."/>
            <person name="Yoshida Y."/>
            <person name="Ohtoshi R."/>
            <person name="Malay A.D."/>
            <person name="Moran D.A.P."/>
            <person name="Tomita M."/>
            <person name="Numata K."/>
            <person name="Arakawa K."/>
        </authorList>
    </citation>
    <scope>NUCLEOTIDE SEQUENCE</scope>
</reference>
<accession>A0A8X6HED4</accession>
<proteinExistence type="predicted"/>
<dbReference type="AlphaFoldDB" id="A0A8X6HED4"/>
<evidence type="ECO:0000313" key="1">
    <source>
        <dbReference type="EMBL" id="GFR01519.1"/>
    </source>
</evidence>
<dbReference type="EMBL" id="BMAO01025275">
    <property type="protein sequence ID" value="GFR01519.1"/>
    <property type="molecule type" value="Genomic_DNA"/>
</dbReference>
<organism evidence="1 2">
    <name type="scientific">Trichonephila clavata</name>
    <name type="common">Joro spider</name>
    <name type="synonym">Nephila clavata</name>
    <dbReference type="NCBI Taxonomy" id="2740835"/>
    <lineage>
        <taxon>Eukaryota</taxon>
        <taxon>Metazoa</taxon>
        <taxon>Ecdysozoa</taxon>
        <taxon>Arthropoda</taxon>
        <taxon>Chelicerata</taxon>
        <taxon>Arachnida</taxon>
        <taxon>Araneae</taxon>
        <taxon>Araneomorphae</taxon>
        <taxon>Entelegynae</taxon>
        <taxon>Araneoidea</taxon>
        <taxon>Nephilidae</taxon>
        <taxon>Trichonephila</taxon>
    </lineage>
</organism>
<keyword evidence="2" id="KW-1185">Reference proteome</keyword>
<evidence type="ECO:0000313" key="2">
    <source>
        <dbReference type="Proteomes" id="UP000887116"/>
    </source>
</evidence>
<gene>
    <name evidence="1" type="ORF">TNCT_137461</name>
</gene>
<sequence length="98" mass="11417">MGMRNASIVTVQPRSVPTDFYLLQRIKGTLKKFGIGRWRRYMLPIFRSTRVQWILLCEALLSLHKCQKATDTSLVSNLRSPHHHQLIRLKLHPSSPCH</sequence>